<evidence type="ECO:0000256" key="2">
    <source>
        <dbReference type="ARBA" id="ARBA00022475"/>
    </source>
</evidence>
<keyword evidence="4 10" id="KW-0812">Transmembrane</keyword>
<dbReference type="GO" id="GO:0004984">
    <property type="term" value="F:olfactory receptor activity"/>
    <property type="evidence" value="ECO:0007669"/>
    <property type="project" value="InterPro"/>
</dbReference>
<dbReference type="Proteomes" id="UP001075354">
    <property type="component" value="Chromosome 9"/>
</dbReference>
<feature type="transmembrane region" description="Helical" evidence="10">
    <location>
        <begin position="246"/>
        <end position="265"/>
    </location>
</feature>
<comment type="subcellular location">
    <subcellularLocation>
        <location evidence="1 10">Cell membrane</location>
        <topology evidence="1 10">Multi-pass membrane protein</topology>
    </subcellularLocation>
</comment>
<evidence type="ECO:0000313" key="12">
    <source>
        <dbReference type="Proteomes" id="UP001075354"/>
    </source>
</evidence>
<comment type="similarity">
    <text evidence="10">Belongs to the insect chemoreceptor superfamily. Heteromeric odorant receptor channel (TC 1.A.69) family.</text>
</comment>
<protein>
    <recommendedName>
        <fullName evidence="10">Odorant receptor</fullName>
    </recommendedName>
</protein>
<feature type="transmembrane region" description="Helical" evidence="10">
    <location>
        <begin position="160"/>
        <end position="179"/>
    </location>
</feature>
<keyword evidence="12" id="KW-1185">Reference proteome</keyword>
<evidence type="ECO:0000256" key="9">
    <source>
        <dbReference type="ARBA" id="ARBA00023224"/>
    </source>
</evidence>
<evidence type="ECO:0000256" key="6">
    <source>
        <dbReference type="ARBA" id="ARBA00022989"/>
    </source>
</evidence>
<keyword evidence="7 10" id="KW-0472">Membrane</keyword>
<keyword evidence="6 10" id="KW-1133">Transmembrane helix</keyword>
<dbReference type="PANTHER" id="PTHR21137">
    <property type="entry name" value="ODORANT RECEPTOR"/>
    <property type="match status" value="1"/>
</dbReference>
<feature type="transmembrane region" description="Helical" evidence="10">
    <location>
        <begin position="20"/>
        <end position="39"/>
    </location>
</feature>
<dbReference type="PANTHER" id="PTHR21137:SF35">
    <property type="entry name" value="ODORANT RECEPTOR 19A-RELATED"/>
    <property type="match status" value="1"/>
</dbReference>
<reference evidence="11" key="1">
    <citation type="submission" date="2022-12" db="EMBL/GenBank/DDBJ databases">
        <title>Chromosome-level genome assembly of the bean flower thrips Megalurothrips usitatus.</title>
        <authorList>
            <person name="Ma L."/>
            <person name="Liu Q."/>
            <person name="Li H."/>
            <person name="Cai W."/>
        </authorList>
    </citation>
    <scope>NUCLEOTIDE SEQUENCE</scope>
    <source>
        <strain evidence="11">Cailab_2022a</strain>
    </source>
</reference>
<name>A0AAV7XLB9_9NEOP</name>
<evidence type="ECO:0000313" key="11">
    <source>
        <dbReference type="EMBL" id="KAJ1524522.1"/>
    </source>
</evidence>
<evidence type="ECO:0000256" key="8">
    <source>
        <dbReference type="ARBA" id="ARBA00023170"/>
    </source>
</evidence>
<keyword evidence="2" id="KW-1003">Cell membrane</keyword>
<comment type="caution">
    <text evidence="10">Lacks conserved residue(s) required for the propagation of feature annotation.</text>
</comment>
<keyword evidence="5 10" id="KW-0552">Olfaction</keyword>
<feature type="transmembrane region" description="Helical" evidence="10">
    <location>
        <begin position="119"/>
        <end position="140"/>
    </location>
</feature>
<gene>
    <name evidence="11" type="ORF">ONE63_011014</name>
</gene>
<evidence type="ECO:0000256" key="10">
    <source>
        <dbReference type="RuleBase" id="RU351113"/>
    </source>
</evidence>
<dbReference type="EMBL" id="JAPTSV010000009">
    <property type="protein sequence ID" value="KAJ1524522.1"/>
    <property type="molecule type" value="Genomic_DNA"/>
</dbReference>
<comment type="caution">
    <text evidence="11">The sequence shown here is derived from an EMBL/GenBank/DDBJ whole genome shotgun (WGS) entry which is preliminary data.</text>
</comment>
<proteinExistence type="inferred from homology"/>
<organism evidence="11 12">
    <name type="scientific">Megalurothrips usitatus</name>
    <name type="common">bean blossom thrips</name>
    <dbReference type="NCBI Taxonomy" id="439358"/>
    <lineage>
        <taxon>Eukaryota</taxon>
        <taxon>Metazoa</taxon>
        <taxon>Ecdysozoa</taxon>
        <taxon>Arthropoda</taxon>
        <taxon>Hexapoda</taxon>
        <taxon>Insecta</taxon>
        <taxon>Pterygota</taxon>
        <taxon>Neoptera</taxon>
        <taxon>Paraneoptera</taxon>
        <taxon>Thysanoptera</taxon>
        <taxon>Terebrantia</taxon>
        <taxon>Thripoidea</taxon>
        <taxon>Thripidae</taxon>
        <taxon>Megalurothrips</taxon>
    </lineage>
</organism>
<evidence type="ECO:0000256" key="1">
    <source>
        <dbReference type="ARBA" id="ARBA00004651"/>
    </source>
</evidence>
<sequence length="369" mass="41646">MAFSWPADQWRHPWQRVLGSYVLPGTFLTTFVLPMLCVLTEDAETTNPLGRMDLVNDAVASSLVCFKLRCLQKHTPTLVEVRRLLHDCFAPMEAPVQAAASESNARCERRTARLSKGYMLVYSFMSWSGMAIVILSALTGDPADRKLTTKAPDGLLLNDYLYWVFLLNTAVEIYLFPIVTGIFDSLFLTLCLHIACKCDILWLLLQRLGREHEDGKVSSLKNCIRYHQLIIRLHQLTEGMYSGVTLYQTTYILFGIGVPVIRLTLGSPDSDRSKIIFDVAFACWNTGQLMTFCWFGDKVARMVSPGANKRLRPLPEAATATGHYLQLMTQRAQRPLYLTAGKFSNLTLRLCLDIVKRSYSLCSAIINVR</sequence>
<evidence type="ECO:0000256" key="5">
    <source>
        <dbReference type="ARBA" id="ARBA00022725"/>
    </source>
</evidence>
<dbReference type="Pfam" id="PF02949">
    <property type="entry name" value="7tm_6"/>
    <property type="match status" value="1"/>
</dbReference>
<evidence type="ECO:0000256" key="4">
    <source>
        <dbReference type="ARBA" id="ARBA00022692"/>
    </source>
</evidence>
<keyword evidence="8 10" id="KW-0675">Receptor</keyword>
<accession>A0AAV7XLB9</accession>
<dbReference type="GO" id="GO:0007165">
    <property type="term" value="P:signal transduction"/>
    <property type="evidence" value="ECO:0007669"/>
    <property type="project" value="UniProtKB-KW"/>
</dbReference>
<evidence type="ECO:0000256" key="3">
    <source>
        <dbReference type="ARBA" id="ARBA00022606"/>
    </source>
</evidence>
<evidence type="ECO:0000256" key="7">
    <source>
        <dbReference type="ARBA" id="ARBA00023136"/>
    </source>
</evidence>
<dbReference type="InterPro" id="IPR004117">
    <property type="entry name" value="7tm6_olfct_rcpt"/>
</dbReference>
<dbReference type="GO" id="GO:0005549">
    <property type="term" value="F:odorant binding"/>
    <property type="evidence" value="ECO:0007669"/>
    <property type="project" value="InterPro"/>
</dbReference>
<keyword evidence="9 10" id="KW-0807">Transducer</keyword>
<keyword evidence="3 10" id="KW-0716">Sensory transduction</keyword>
<dbReference type="AlphaFoldDB" id="A0AAV7XLB9"/>
<dbReference type="GO" id="GO:0005886">
    <property type="term" value="C:plasma membrane"/>
    <property type="evidence" value="ECO:0007669"/>
    <property type="project" value="UniProtKB-SubCell"/>
</dbReference>